<protein>
    <submittedName>
        <fullName evidence="1">Uncharacterized protein</fullName>
    </submittedName>
</protein>
<gene>
    <name evidence="1" type="ORF">HF519_03495</name>
</gene>
<accession>A0A848DDI3</accession>
<keyword evidence="2" id="KW-1185">Reference proteome</keyword>
<sequence>MSQLSLFSAEARPVRVSDLAGLLCGPGQIVRFGTGDTARLTTVLPDPDRAPAVRAVAATTGIRLEPATTESGAAALRTAFRCDLVALARQWTRGAVKAVPDRFQLDGPLLRLWALAAGRPDHRGGFLLFLDPHAPETHQPLIAAATRAGLPPARVEPVDGECGPSGPALRISGTRRMQRLVELVGPPPIGVPAAAWPRYWGRSEA</sequence>
<reference evidence="1 2" key="1">
    <citation type="submission" date="2020-04" db="EMBL/GenBank/DDBJ databases">
        <authorList>
            <person name="Klaysubun C."/>
            <person name="Duangmal K."/>
            <person name="Lipun K."/>
        </authorList>
    </citation>
    <scope>NUCLEOTIDE SEQUENCE [LARGE SCALE GENOMIC DNA]</scope>
    <source>
        <strain evidence="1 2">DSM 45300</strain>
    </source>
</reference>
<dbReference type="AlphaFoldDB" id="A0A848DDI3"/>
<proteinExistence type="predicted"/>
<organism evidence="1 2">
    <name type="scientific">Pseudonocardia bannensis</name>
    <dbReference type="NCBI Taxonomy" id="630973"/>
    <lineage>
        <taxon>Bacteria</taxon>
        <taxon>Bacillati</taxon>
        <taxon>Actinomycetota</taxon>
        <taxon>Actinomycetes</taxon>
        <taxon>Pseudonocardiales</taxon>
        <taxon>Pseudonocardiaceae</taxon>
        <taxon>Pseudonocardia</taxon>
    </lineage>
</organism>
<dbReference type="RefSeq" id="WP_169410157.1">
    <property type="nucleotide sequence ID" value="NZ_JAAXKZ010000007.1"/>
</dbReference>
<dbReference type="EMBL" id="JAAXKZ010000007">
    <property type="protein sequence ID" value="NMH90660.1"/>
    <property type="molecule type" value="Genomic_DNA"/>
</dbReference>
<name>A0A848DDI3_9PSEU</name>
<evidence type="ECO:0000313" key="1">
    <source>
        <dbReference type="EMBL" id="NMH90660.1"/>
    </source>
</evidence>
<dbReference type="Proteomes" id="UP000586918">
    <property type="component" value="Unassembled WGS sequence"/>
</dbReference>
<comment type="caution">
    <text evidence="1">The sequence shown here is derived from an EMBL/GenBank/DDBJ whole genome shotgun (WGS) entry which is preliminary data.</text>
</comment>
<evidence type="ECO:0000313" key="2">
    <source>
        <dbReference type="Proteomes" id="UP000586918"/>
    </source>
</evidence>